<organism evidence="1">
    <name type="scientific">Brassica napus</name>
    <name type="common">Rape</name>
    <dbReference type="NCBI Taxonomy" id="3708"/>
    <lineage>
        <taxon>Eukaryota</taxon>
        <taxon>Viridiplantae</taxon>
        <taxon>Streptophyta</taxon>
        <taxon>Embryophyta</taxon>
        <taxon>Tracheophyta</taxon>
        <taxon>Spermatophyta</taxon>
        <taxon>Magnoliopsida</taxon>
        <taxon>eudicotyledons</taxon>
        <taxon>Gunneridae</taxon>
        <taxon>Pentapetalae</taxon>
        <taxon>rosids</taxon>
        <taxon>malvids</taxon>
        <taxon>Brassicales</taxon>
        <taxon>Brassicaceae</taxon>
        <taxon>Brassiceae</taxon>
        <taxon>Brassica</taxon>
    </lineage>
</organism>
<name>A0A816JKY8_BRANA</name>
<dbReference type="EMBL" id="HG994366">
    <property type="protein sequence ID" value="CAF1877936.1"/>
    <property type="molecule type" value="Genomic_DNA"/>
</dbReference>
<sequence>MCTRSITGDRRLITLNLHQRLYTASDRSSTIKPPPLDPPALMLEDRVRCYLPYLITH</sequence>
<reference evidence="1" key="1">
    <citation type="submission" date="2021-01" db="EMBL/GenBank/DDBJ databases">
        <authorList>
            <consortium name="Genoscope - CEA"/>
            <person name="William W."/>
        </authorList>
    </citation>
    <scope>NUCLEOTIDE SEQUENCE</scope>
</reference>
<accession>A0A816JKY8</accession>
<evidence type="ECO:0000313" key="1">
    <source>
        <dbReference type="EMBL" id="CAF1877936.1"/>
    </source>
</evidence>
<dbReference type="AlphaFoldDB" id="A0A816JKY8"/>
<protein>
    <submittedName>
        <fullName evidence="1">(rape) hypothetical protein</fullName>
    </submittedName>
</protein>
<dbReference type="Proteomes" id="UP001295469">
    <property type="component" value="Chromosome C02"/>
</dbReference>
<proteinExistence type="predicted"/>
<gene>
    <name evidence="1" type="ORF">DARMORV10_C02P00830.1</name>
</gene>